<feature type="compositionally biased region" description="Low complexity" evidence="1">
    <location>
        <begin position="81"/>
        <end position="100"/>
    </location>
</feature>
<protein>
    <submittedName>
        <fullName evidence="3">Aminotransferase yhxA</fullName>
    </submittedName>
</protein>
<sequence length="110" mass="11768">MEKTKKMMVGISATALTLSLAGCDTSTSSLPSKPTDESCNDWDWSVEEGVWQCDESRSGHYGAYYYGGSYYNTKSALKSSSDYKNYKSSTSSKAGRSSSGFGSGLKSFGG</sequence>
<organism evidence="3 4">
    <name type="scientific">Lysinibacillus tabacifolii</name>
    <dbReference type="NCBI Taxonomy" id="1173107"/>
    <lineage>
        <taxon>Bacteria</taxon>
        <taxon>Bacillati</taxon>
        <taxon>Bacillota</taxon>
        <taxon>Bacilli</taxon>
        <taxon>Bacillales</taxon>
        <taxon>Bacillaceae</taxon>
        <taxon>Lysinibacillus</taxon>
    </lineage>
</organism>
<gene>
    <name evidence="3" type="ORF">FC748_09555</name>
</gene>
<dbReference type="Proteomes" id="UP000308330">
    <property type="component" value="Unassembled WGS sequence"/>
</dbReference>
<dbReference type="GO" id="GO:0008483">
    <property type="term" value="F:transaminase activity"/>
    <property type="evidence" value="ECO:0007669"/>
    <property type="project" value="UniProtKB-KW"/>
</dbReference>
<dbReference type="RefSeq" id="WP_137102295.1">
    <property type="nucleotide sequence ID" value="NZ_PYUE01000004.1"/>
</dbReference>
<proteinExistence type="predicted"/>
<evidence type="ECO:0000256" key="1">
    <source>
        <dbReference type="SAM" id="MobiDB-lite"/>
    </source>
</evidence>
<feature type="chain" id="PRO_5045621159" evidence="2">
    <location>
        <begin position="22"/>
        <end position="110"/>
    </location>
</feature>
<keyword evidence="3" id="KW-0032">Aminotransferase</keyword>
<evidence type="ECO:0000313" key="4">
    <source>
        <dbReference type="Proteomes" id="UP000308330"/>
    </source>
</evidence>
<dbReference type="EMBL" id="SZPT01000002">
    <property type="protein sequence ID" value="TKI47882.1"/>
    <property type="molecule type" value="Genomic_DNA"/>
</dbReference>
<accession>A0ABY2T055</accession>
<feature type="signal peptide" evidence="2">
    <location>
        <begin position="1"/>
        <end position="21"/>
    </location>
</feature>
<name>A0ABY2T055_9BACI</name>
<feature type="compositionally biased region" description="Gly residues" evidence="1">
    <location>
        <begin position="101"/>
        <end position="110"/>
    </location>
</feature>
<keyword evidence="2" id="KW-0732">Signal</keyword>
<keyword evidence="3" id="KW-0808">Transferase</keyword>
<comment type="caution">
    <text evidence="3">The sequence shown here is derived from an EMBL/GenBank/DDBJ whole genome shotgun (WGS) entry which is preliminary data.</text>
</comment>
<dbReference type="PROSITE" id="PS51257">
    <property type="entry name" value="PROKAR_LIPOPROTEIN"/>
    <property type="match status" value="1"/>
</dbReference>
<feature type="region of interest" description="Disordered" evidence="1">
    <location>
        <begin position="81"/>
        <end position="110"/>
    </location>
</feature>
<evidence type="ECO:0000256" key="2">
    <source>
        <dbReference type="SAM" id="SignalP"/>
    </source>
</evidence>
<keyword evidence="4" id="KW-1185">Reference proteome</keyword>
<reference evidence="3 4" key="1">
    <citation type="submission" date="2019-04" db="EMBL/GenBank/DDBJ databases">
        <title>Lysinibacillus genome sequencing.</title>
        <authorList>
            <person name="Dunlap C."/>
        </authorList>
    </citation>
    <scope>NUCLEOTIDE SEQUENCE [LARGE SCALE GENOMIC DNA]</scope>
    <source>
        <strain evidence="3 4">KCTC 33042</strain>
    </source>
</reference>
<evidence type="ECO:0000313" key="3">
    <source>
        <dbReference type="EMBL" id="TKI47882.1"/>
    </source>
</evidence>